<gene>
    <name evidence="4" type="primary">AlNc14C564G12156</name>
    <name evidence="4" type="ORF">ALNC14_136630</name>
</gene>
<dbReference type="Pfam" id="PF23013">
    <property type="entry name" value="IML1_N"/>
    <property type="match status" value="1"/>
</dbReference>
<feature type="compositionally biased region" description="Low complexity" evidence="1">
    <location>
        <begin position="151"/>
        <end position="160"/>
    </location>
</feature>
<feature type="region of interest" description="Disordered" evidence="1">
    <location>
        <begin position="1"/>
        <end position="60"/>
    </location>
</feature>
<sequence length="1591" mass="180266">MSRRWDRKKRTRPKSTAQGAEGTNSVYQEKNTDCGTNAFQTNSRNGRKHSAQTNVQAPDAVPSPTKALLHEGNPMPCISSDVYNARITAGVFNLHVHGHEFHSGQEIILSPEHFPLLKEIPWNEYVIEVFHPSDEYIKTTLEDDPLCASTTTCTGSSHSTNQNSTGNSNMTSGGMKASTDASRRQKASMYSLFQNSTEQDPRNHLLLEIPHNTHTLTLKGKVQVSILKEIATFFNLQPFKDVVIRFVPKDQVEAAFVEISLKDQFISRRDLWYLKRSLTGKPVSVGKNVRVHGTRWQVMDVHASKSEEQAVSGVISEHTKLSLRSKTSRVMWLIQISPELWDLANSGYMYLEILVNVVHHVLQKWIRHKVSHSLTILFFARSYYPENEKEGNENSAENTFHESSRSLFNIASKKKDTQRVNPQDLNRKSGMHCTSTASERKAASSSMPICVDEENRKYQDFYKVVIFDSTITDVQPLLVKLKCELNDFPRVCGWRSPKFWNDETSSSTSISQSQQHTRDGVPANAQDGNLLEAINIVLNIFDKHHIDRHLARTGQNVVIATAGNGIFKVNKQLSEITEQRMMDHGIGIDIICLSSPPLHRCPLFIFKQPVVATDSPRTTKETQDDSNICSSSQLHNNFCCCAGNQAIIKSVSQVRRSRTGSMDTVQDTQPNPPSMSYPRNQRLCKHCCRRLEKPVSHVVPLWIPVTFVQDVLQSHPCRLDDDLLENCDICSPTHDTCFEPLPLCRMVKKKETIMNLESSQLPHSLEYLLNLHHPSQTHSDLDNHLAQIKSIGQSAYSNESLQKSNHDMQLDGTNAILQIKEAQEEFLRARAPSIETNDDEMSLLASLVSQNKYSSPHNTSLLQRFQRYDDQIFQPCEGKESLFFLQTPRTPDHDRLLLSPLQRPSSGTKHLNSTCAINVPHLTPGMRTSTHSVVDNQRWRLNHGSYSGSAGHSVAASAGSSINEYHCAEGVDPHYSHHPGNESTLYGASSPHPYSDCTLALSVSPAALGKATLKPVTDDINGGNSAFGSLPNAGILDHSAGVSGVYGSSYGNSYKVEGVTGDSLFRSHADLYKQLTSNHRRWSQLYNKRDPFKLVRTTFQWKSLVFPALLPLTTDYFPSPKELKAHYTESFYSITLPEREEQSGETYQDYRELVMEMIAQRFSQDFQLVTKEGISPFQNIVDGAPTNETQDSVFRLSMGHRIHEITYNQEAQTIDVKRYQQRAVALSDVDIMEYRYSLWSPVCDKFLAATQEFRKYSRSEYSWNYLDQLICGYYDEMSEVIKYKRITYCIVPPSFEAESILEYSERFSKFQDYLKSRAGNSSTFPTIQARAEWRAGMSISGQDAFKRVRQKVVKIPLHANDTMTQQNWILLRLDTELSSTQCYHIELQWMVCCSSMVEDFILGLSRRAKQLGLDFLQVPAYGISPNLNMHPILCPIFIAMQEQQQQRVFESALVEHLNYCPQGLQLTPTNQFGRSEEYRIIHIEYVGWTRKRRGSYYRQYIHRVLPCYIRMTQTGVIWISSCQQKLEDFQQLYYSILQTIDATVAASTSLEVILQAAFENIANTPDISDAQCPDANAASVDNYDKGSEGMA</sequence>
<dbReference type="Pfam" id="PF12257">
    <property type="entry name" value="IML1"/>
    <property type="match status" value="1"/>
</dbReference>
<dbReference type="InterPro" id="IPR027244">
    <property type="entry name" value="IML1"/>
</dbReference>
<feature type="compositionally biased region" description="Polar residues" evidence="1">
    <location>
        <begin position="161"/>
        <end position="172"/>
    </location>
</feature>
<dbReference type="EMBL" id="FR824589">
    <property type="protein sequence ID" value="CCA27519.1"/>
    <property type="molecule type" value="Genomic_DNA"/>
</dbReference>
<dbReference type="GO" id="GO:0010508">
    <property type="term" value="P:positive regulation of autophagy"/>
    <property type="evidence" value="ECO:0007669"/>
    <property type="project" value="TreeGrafter"/>
</dbReference>
<name>F0X162_9STRA</name>
<accession>F0X162</accession>
<evidence type="ECO:0000259" key="2">
    <source>
        <dbReference type="Pfam" id="PF12257"/>
    </source>
</evidence>
<feature type="compositionally biased region" description="Polar residues" evidence="1">
    <location>
        <begin position="14"/>
        <end position="44"/>
    </location>
</feature>
<evidence type="ECO:0000256" key="1">
    <source>
        <dbReference type="SAM" id="MobiDB-lite"/>
    </source>
</evidence>
<feature type="compositionally biased region" description="Basic residues" evidence="1">
    <location>
        <begin position="1"/>
        <end position="13"/>
    </location>
</feature>
<dbReference type="PANTHER" id="PTHR13179">
    <property type="entry name" value="DEP DOMAIN CONTAINING PROTEIN 5"/>
    <property type="match status" value="1"/>
</dbReference>
<reference evidence="4" key="1">
    <citation type="journal article" date="2011" name="PLoS Biol.">
        <title>Gene gain and loss during evolution of obligate parasitism in the white rust pathogen of Arabidopsis thaliana.</title>
        <authorList>
            <person name="Kemen E."/>
            <person name="Gardiner A."/>
            <person name="Schultz-Larsen T."/>
            <person name="Kemen A.C."/>
            <person name="Balmuth A.L."/>
            <person name="Robert-Seilaniantz A."/>
            <person name="Bailey K."/>
            <person name="Holub E."/>
            <person name="Studholme D.J."/>
            <person name="Maclean D."/>
            <person name="Jones J.D."/>
        </authorList>
    </citation>
    <scope>NUCLEOTIDE SEQUENCE</scope>
</reference>
<proteinExistence type="predicted"/>
<feature type="compositionally biased region" description="Low complexity" evidence="1">
    <location>
        <begin position="504"/>
        <end position="515"/>
    </location>
</feature>
<feature type="domain" description="IML1 N-terminal double psi beta-barrel" evidence="3">
    <location>
        <begin position="198"/>
        <end position="245"/>
    </location>
</feature>
<dbReference type="InterPro" id="IPR048255">
    <property type="entry name" value="IML1_N"/>
</dbReference>
<feature type="domain" description="Vacuolar membrane-associated protein Iml1 N-terminal" evidence="2">
    <location>
        <begin position="257"/>
        <end position="606"/>
    </location>
</feature>
<dbReference type="GO" id="GO:1904262">
    <property type="term" value="P:negative regulation of TORC1 signaling"/>
    <property type="evidence" value="ECO:0007669"/>
    <property type="project" value="TreeGrafter"/>
</dbReference>
<feature type="region of interest" description="Disordered" evidence="1">
    <location>
        <begin position="151"/>
        <end position="177"/>
    </location>
</feature>
<organism evidence="4">
    <name type="scientific">Albugo laibachii Nc14</name>
    <dbReference type="NCBI Taxonomy" id="890382"/>
    <lineage>
        <taxon>Eukaryota</taxon>
        <taxon>Sar</taxon>
        <taxon>Stramenopiles</taxon>
        <taxon>Oomycota</taxon>
        <taxon>Peronosporomycetes</taxon>
        <taxon>Albuginales</taxon>
        <taxon>Albuginaceae</taxon>
        <taxon>Albugo</taxon>
    </lineage>
</organism>
<dbReference type="HOGENOM" id="CLU_002830_0_0_1"/>
<evidence type="ECO:0000313" key="4">
    <source>
        <dbReference type="EMBL" id="CCA27519.1"/>
    </source>
</evidence>
<protein>
    <submittedName>
        <fullName evidence="4">Vacuolar membraneassociated protein putative</fullName>
    </submittedName>
</protein>
<feature type="region of interest" description="Disordered" evidence="1">
    <location>
        <begin position="503"/>
        <end position="524"/>
    </location>
</feature>
<dbReference type="PANTHER" id="PTHR13179:SF8">
    <property type="entry name" value="GATOR COMPLEX PROTEIN DEPDC5"/>
    <property type="match status" value="1"/>
</dbReference>
<evidence type="ECO:0000259" key="3">
    <source>
        <dbReference type="Pfam" id="PF23013"/>
    </source>
</evidence>
<feature type="region of interest" description="Disordered" evidence="1">
    <location>
        <begin position="415"/>
        <end position="435"/>
    </location>
</feature>
<reference evidence="4" key="2">
    <citation type="submission" date="2011-02" db="EMBL/GenBank/DDBJ databases">
        <authorList>
            <person name="MacLean D."/>
        </authorList>
    </citation>
    <scope>NUCLEOTIDE SEQUENCE</scope>
</reference>
<dbReference type="GO" id="GO:0005096">
    <property type="term" value="F:GTPase activator activity"/>
    <property type="evidence" value="ECO:0007669"/>
    <property type="project" value="InterPro"/>
</dbReference>
<dbReference type="InterPro" id="IPR055213">
    <property type="entry name" value="IML1_double_psi_beta_barrel"/>
</dbReference>
<dbReference type="GO" id="GO:1990130">
    <property type="term" value="C:GATOR1 complex"/>
    <property type="evidence" value="ECO:0007669"/>
    <property type="project" value="TreeGrafter"/>
</dbReference>